<keyword evidence="2" id="KW-1185">Reference proteome</keyword>
<name>A0A8J6C2C4_ELECQ</name>
<comment type="caution">
    <text evidence="1">The sequence shown here is derived from an EMBL/GenBank/DDBJ whole genome shotgun (WGS) entry which is preliminary data.</text>
</comment>
<evidence type="ECO:0000313" key="1">
    <source>
        <dbReference type="EMBL" id="KAG9460867.1"/>
    </source>
</evidence>
<evidence type="ECO:0000313" key="2">
    <source>
        <dbReference type="Proteomes" id="UP000770717"/>
    </source>
</evidence>
<dbReference type="AlphaFoldDB" id="A0A8J6C2C4"/>
<sequence>MRKILKISSTLLSCGKIRCKPASCEHGLIVLFASAGNPLRTRRAKYTAPCPGLKTLPIVKLLRHFKPSALQSIRGRTGY</sequence>
<proteinExistence type="predicted"/>
<accession>A0A8J6C2C4</accession>
<dbReference type="Proteomes" id="UP000770717">
    <property type="component" value="Unassembled WGS sequence"/>
</dbReference>
<protein>
    <submittedName>
        <fullName evidence="1">Uncharacterized protein</fullName>
    </submittedName>
</protein>
<organism evidence="1 2">
    <name type="scientific">Eleutherodactylus coqui</name>
    <name type="common">Puerto Rican coqui</name>
    <dbReference type="NCBI Taxonomy" id="57060"/>
    <lineage>
        <taxon>Eukaryota</taxon>
        <taxon>Metazoa</taxon>
        <taxon>Chordata</taxon>
        <taxon>Craniata</taxon>
        <taxon>Vertebrata</taxon>
        <taxon>Euteleostomi</taxon>
        <taxon>Amphibia</taxon>
        <taxon>Batrachia</taxon>
        <taxon>Anura</taxon>
        <taxon>Neobatrachia</taxon>
        <taxon>Hyloidea</taxon>
        <taxon>Eleutherodactylidae</taxon>
        <taxon>Eleutherodactylinae</taxon>
        <taxon>Eleutherodactylus</taxon>
        <taxon>Eleutherodactylus</taxon>
    </lineage>
</organism>
<dbReference type="EMBL" id="WNTK01035632">
    <property type="protein sequence ID" value="KAG9460867.1"/>
    <property type="molecule type" value="Genomic_DNA"/>
</dbReference>
<reference evidence="1" key="1">
    <citation type="thesis" date="2020" institute="ProQuest LLC" country="789 East Eisenhower Parkway, Ann Arbor, MI, USA">
        <title>Comparative Genomics and Chromosome Evolution.</title>
        <authorList>
            <person name="Mudd A.B."/>
        </authorList>
    </citation>
    <scope>NUCLEOTIDE SEQUENCE</scope>
    <source>
        <strain evidence="1">HN-11 Male</strain>
        <tissue evidence="1">Kidney and liver</tissue>
    </source>
</reference>
<gene>
    <name evidence="1" type="ORF">GDO78_019018</name>
</gene>